<dbReference type="eggNOG" id="COG1979">
    <property type="taxonomic scope" value="Bacteria"/>
</dbReference>
<evidence type="ECO:0000256" key="2">
    <source>
        <dbReference type="ARBA" id="ARBA00023002"/>
    </source>
</evidence>
<dbReference type="InterPro" id="IPR018211">
    <property type="entry name" value="ADH_Fe_CS"/>
</dbReference>
<evidence type="ECO:0000256" key="1">
    <source>
        <dbReference type="ARBA" id="ARBA00007358"/>
    </source>
</evidence>
<dbReference type="FunFam" id="3.40.50.1970:FF:000003">
    <property type="entry name" value="Alcohol dehydrogenase, iron-containing"/>
    <property type="match status" value="1"/>
</dbReference>
<evidence type="ECO:0000313" key="6">
    <source>
        <dbReference type="Proteomes" id="UP000184047"/>
    </source>
</evidence>
<dbReference type="GO" id="GO:1990002">
    <property type="term" value="F:methylglyoxal reductase (NADPH) (acetol producing) activity"/>
    <property type="evidence" value="ECO:0007669"/>
    <property type="project" value="TreeGrafter"/>
</dbReference>
<evidence type="ECO:0000313" key="5">
    <source>
        <dbReference type="EMBL" id="SHH51368.1"/>
    </source>
</evidence>
<dbReference type="GO" id="GO:0005829">
    <property type="term" value="C:cytosol"/>
    <property type="evidence" value="ECO:0007669"/>
    <property type="project" value="TreeGrafter"/>
</dbReference>
<dbReference type="Pfam" id="PF25137">
    <property type="entry name" value="ADH_Fe_C"/>
    <property type="match status" value="1"/>
</dbReference>
<protein>
    <submittedName>
        <fullName evidence="5">NADP-dependent alcohol dehydrogenase</fullName>
    </submittedName>
</protein>
<evidence type="ECO:0000259" key="3">
    <source>
        <dbReference type="Pfam" id="PF00465"/>
    </source>
</evidence>
<dbReference type="EMBL" id="FQWT01000004">
    <property type="protein sequence ID" value="SHH51368.1"/>
    <property type="molecule type" value="Genomic_DNA"/>
</dbReference>
<feature type="domain" description="Fe-containing alcohol dehydrogenase-like C-terminal" evidence="4">
    <location>
        <begin position="203"/>
        <end position="398"/>
    </location>
</feature>
<gene>
    <name evidence="5" type="ORF">SAMN05421866_3023</name>
</gene>
<dbReference type="SUPFAM" id="SSF56796">
    <property type="entry name" value="Dehydroquinate synthase-like"/>
    <property type="match status" value="1"/>
</dbReference>
<organism evidence="5 6">
    <name type="scientific">Chryseobacterium oranimense</name>
    <dbReference type="NCBI Taxonomy" id="421058"/>
    <lineage>
        <taxon>Bacteria</taxon>
        <taxon>Pseudomonadati</taxon>
        <taxon>Bacteroidota</taxon>
        <taxon>Flavobacteriia</taxon>
        <taxon>Flavobacteriales</taxon>
        <taxon>Weeksellaceae</taxon>
        <taxon>Chryseobacterium group</taxon>
        <taxon>Chryseobacterium</taxon>
    </lineage>
</organism>
<dbReference type="CDD" id="cd08187">
    <property type="entry name" value="BDH"/>
    <property type="match status" value="1"/>
</dbReference>
<feature type="domain" description="Alcohol dehydrogenase iron-type/glycerol dehydrogenase GldA" evidence="3">
    <location>
        <begin position="22"/>
        <end position="189"/>
    </location>
</feature>
<dbReference type="InterPro" id="IPR001670">
    <property type="entry name" value="ADH_Fe/GldA"/>
</dbReference>
<sequence>MALRKFESNKFRTMLNFEFKNPTKILFGKGEIAKISREVPKDARILMIYGGGSIKNNGVYDQVKEALKDHELYEFGGVPANPEYEVLLDALSFIKEKNINYLLAVGGGSVIDGTKFLSAAAHYEGEPWDILRNSVRTFEGEGMPFGSILTLPATGSEMNSGYVISRRETNEKLSSGGPGLFPQFSVLDPEVIRTIPKNQIVNGITDAYTHVLEQYMTAPSSADLQERIAESILISLQETAPKVLADDFDYDAAGNFMWCCTMALNGLIQKGVITDWAVHAMGHELTAYFGIDHARTLAVIAPSHYRYNFETKKGKLAQYAERVWGIKDGTVEEKAEQGIKKMEEFFHSLNIKTKLSEYTEDYKGTAERVEKAFTDRNWSGLGEYKKLTPQDAYKIVEMSY</sequence>
<keyword evidence="6" id="KW-1185">Reference proteome</keyword>
<dbReference type="PANTHER" id="PTHR43633:SF1">
    <property type="entry name" value="ALCOHOL DEHYDROGENASE YQHD"/>
    <property type="match status" value="1"/>
</dbReference>
<dbReference type="Gene3D" id="3.40.50.1970">
    <property type="match status" value="1"/>
</dbReference>
<comment type="similarity">
    <text evidence="1">Belongs to the iron-containing alcohol dehydrogenase family.</text>
</comment>
<keyword evidence="2" id="KW-0560">Oxidoreductase</keyword>
<dbReference type="AlphaFoldDB" id="A0A1M5TL12"/>
<reference evidence="6" key="1">
    <citation type="submission" date="2016-11" db="EMBL/GenBank/DDBJ databases">
        <authorList>
            <person name="Varghese N."/>
            <person name="Submissions S."/>
        </authorList>
    </citation>
    <scope>NUCLEOTIDE SEQUENCE [LARGE SCALE GENOMIC DNA]</scope>
    <source>
        <strain evidence="6">DSM 19055</strain>
    </source>
</reference>
<dbReference type="PROSITE" id="PS00060">
    <property type="entry name" value="ADH_IRON_2"/>
    <property type="match status" value="1"/>
</dbReference>
<dbReference type="STRING" id="421058.SAMN05421866_3023"/>
<dbReference type="GO" id="GO:0046872">
    <property type="term" value="F:metal ion binding"/>
    <property type="evidence" value="ECO:0007669"/>
    <property type="project" value="InterPro"/>
</dbReference>
<proteinExistence type="inferred from homology"/>
<evidence type="ECO:0000259" key="4">
    <source>
        <dbReference type="Pfam" id="PF25137"/>
    </source>
</evidence>
<dbReference type="Proteomes" id="UP000184047">
    <property type="component" value="Unassembled WGS sequence"/>
</dbReference>
<name>A0A1M5TL12_9FLAO</name>
<dbReference type="PANTHER" id="PTHR43633">
    <property type="entry name" value="ALCOHOL DEHYDROGENASE YQHD"/>
    <property type="match status" value="1"/>
</dbReference>
<dbReference type="Gene3D" id="1.20.1090.10">
    <property type="entry name" value="Dehydroquinate synthase-like - alpha domain"/>
    <property type="match status" value="1"/>
</dbReference>
<accession>A0A1M5TL12</accession>
<dbReference type="Pfam" id="PF00465">
    <property type="entry name" value="Fe-ADH"/>
    <property type="match status" value="1"/>
</dbReference>
<dbReference type="InterPro" id="IPR044731">
    <property type="entry name" value="BDH-like"/>
</dbReference>
<dbReference type="GO" id="GO:0008106">
    <property type="term" value="F:alcohol dehydrogenase (NADP+) activity"/>
    <property type="evidence" value="ECO:0007669"/>
    <property type="project" value="TreeGrafter"/>
</dbReference>
<dbReference type="InterPro" id="IPR056798">
    <property type="entry name" value="ADH_Fe_C"/>
</dbReference>
<dbReference type="GO" id="GO:1990362">
    <property type="term" value="F:butanol dehydrogenase (NAD+) activity"/>
    <property type="evidence" value="ECO:0007669"/>
    <property type="project" value="InterPro"/>
</dbReference>